<organism evidence="1 2">
    <name type="scientific">Photinus pyralis</name>
    <name type="common">Common eastern firefly</name>
    <name type="synonym">Lampyris pyralis</name>
    <dbReference type="NCBI Taxonomy" id="7054"/>
    <lineage>
        <taxon>Eukaryota</taxon>
        <taxon>Metazoa</taxon>
        <taxon>Ecdysozoa</taxon>
        <taxon>Arthropoda</taxon>
        <taxon>Hexapoda</taxon>
        <taxon>Insecta</taxon>
        <taxon>Pterygota</taxon>
        <taxon>Neoptera</taxon>
        <taxon>Endopterygota</taxon>
        <taxon>Coleoptera</taxon>
        <taxon>Polyphaga</taxon>
        <taxon>Elateriformia</taxon>
        <taxon>Elateroidea</taxon>
        <taxon>Lampyridae</taxon>
        <taxon>Lampyrinae</taxon>
        <taxon>Photinus</taxon>
    </lineage>
</organism>
<dbReference type="EMBL" id="VVIM01000001">
    <property type="protein sequence ID" value="KAB0805418.1"/>
    <property type="molecule type" value="Genomic_DNA"/>
</dbReference>
<dbReference type="Proteomes" id="UP000327044">
    <property type="component" value="Unassembled WGS sequence"/>
</dbReference>
<sequence length="154" mass="17648">MIFNGIQVAALAKLFPPKGRINTKKHWKPSIVECQESIINLVSTCGEIEECINNRIKKLSDLGVTDQPYLIAVGKGFSEITESYVIIDKHVYKSISVLHSLDFLFQSFHVLNARYPLESEHIWLLIERALYKIEHSKIKSPAVLTILKEHENFE</sequence>
<reference evidence="1 2" key="1">
    <citation type="journal article" date="2018" name="Elife">
        <title>Firefly genomes illuminate parallel origins of bioluminescence in beetles.</title>
        <authorList>
            <person name="Fallon T.R."/>
            <person name="Lower S.E."/>
            <person name="Chang C.H."/>
            <person name="Bessho-Uehara M."/>
            <person name="Martin G.J."/>
            <person name="Bewick A.J."/>
            <person name="Behringer M."/>
            <person name="Debat H.J."/>
            <person name="Wong I."/>
            <person name="Day J.C."/>
            <person name="Suvorov A."/>
            <person name="Silva C.J."/>
            <person name="Stanger-Hall K.F."/>
            <person name="Hall D.W."/>
            <person name="Schmitz R.J."/>
            <person name="Nelson D.R."/>
            <person name="Lewis S.M."/>
            <person name="Shigenobu S."/>
            <person name="Bybee S.M."/>
            <person name="Larracuente A.M."/>
            <person name="Oba Y."/>
            <person name="Weng J.K."/>
        </authorList>
    </citation>
    <scope>NUCLEOTIDE SEQUENCE [LARGE SCALE GENOMIC DNA]</scope>
    <source>
        <strain evidence="1">1611_PpyrPB1</strain>
        <tissue evidence="1">Whole body</tissue>
    </source>
</reference>
<keyword evidence="2" id="KW-1185">Reference proteome</keyword>
<accession>A0A5N4B780</accession>
<dbReference type="InParanoid" id="A0A5N4B780"/>
<evidence type="ECO:0000313" key="2">
    <source>
        <dbReference type="Proteomes" id="UP000327044"/>
    </source>
</evidence>
<protein>
    <submittedName>
        <fullName evidence="1">Uncharacterized protein</fullName>
    </submittedName>
</protein>
<comment type="caution">
    <text evidence="1">The sequence shown here is derived from an EMBL/GenBank/DDBJ whole genome shotgun (WGS) entry which is preliminary data.</text>
</comment>
<dbReference type="AlphaFoldDB" id="A0A5N4B780"/>
<proteinExistence type="predicted"/>
<name>A0A5N4B780_PHOPY</name>
<evidence type="ECO:0000313" key="1">
    <source>
        <dbReference type="EMBL" id="KAB0805418.1"/>
    </source>
</evidence>
<gene>
    <name evidence="1" type="ORF">PPYR_02388</name>
</gene>